<accession>A0A402BLI8</accession>
<gene>
    <name evidence="1" type="ORF">KDA_77010</name>
</gene>
<evidence type="ECO:0000313" key="1">
    <source>
        <dbReference type="EMBL" id="GCE32217.1"/>
    </source>
</evidence>
<name>A0A402BLI8_9CHLR</name>
<sequence>MSKEQIQQPQATKLAPTQCAMILCLKRMVNQLVDELVDLLEQHTEDPSRVRVISYGITQKCHDGFMVLECLGGFPQEFVSWLRVDNDVESFVIYDCGSTQPEQEESSHE</sequence>
<dbReference type="RefSeq" id="WP_126632206.1">
    <property type="nucleotide sequence ID" value="NZ_BIFT01000004.1"/>
</dbReference>
<dbReference type="Proteomes" id="UP000287171">
    <property type="component" value="Unassembled WGS sequence"/>
</dbReference>
<comment type="caution">
    <text evidence="1">The sequence shown here is derived from an EMBL/GenBank/DDBJ whole genome shotgun (WGS) entry which is preliminary data.</text>
</comment>
<reference evidence="2" key="1">
    <citation type="submission" date="2018-12" db="EMBL/GenBank/DDBJ databases">
        <title>Tengunoibacter tsumagoiensis gen. nov., sp. nov., Dictyobacter kobayashii sp. nov., D. alpinus sp. nov., and D. joshuensis sp. nov. and description of Dictyobacteraceae fam. nov. within the order Ktedonobacterales isolated from Tengu-no-mugimeshi.</title>
        <authorList>
            <person name="Wang C.M."/>
            <person name="Zheng Y."/>
            <person name="Sakai Y."/>
            <person name="Toyoda A."/>
            <person name="Minakuchi Y."/>
            <person name="Abe K."/>
            <person name="Yokota A."/>
            <person name="Yabe S."/>
        </authorList>
    </citation>
    <scope>NUCLEOTIDE SEQUENCE [LARGE SCALE GENOMIC DNA]</scope>
    <source>
        <strain evidence="2">Uno16</strain>
    </source>
</reference>
<dbReference type="AlphaFoldDB" id="A0A402BLI8"/>
<keyword evidence="2" id="KW-1185">Reference proteome</keyword>
<dbReference type="EMBL" id="BIFT01000004">
    <property type="protein sequence ID" value="GCE32217.1"/>
    <property type="molecule type" value="Genomic_DNA"/>
</dbReference>
<evidence type="ECO:0000313" key="2">
    <source>
        <dbReference type="Proteomes" id="UP000287171"/>
    </source>
</evidence>
<dbReference type="OrthoDB" id="9933295at2"/>
<protein>
    <submittedName>
        <fullName evidence="1">Uncharacterized protein</fullName>
    </submittedName>
</protein>
<proteinExistence type="predicted"/>
<organism evidence="1 2">
    <name type="scientific">Dictyobacter alpinus</name>
    <dbReference type="NCBI Taxonomy" id="2014873"/>
    <lineage>
        <taxon>Bacteria</taxon>
        <taxon>Bacillati</taxon>
        <taxon>Chloroflexota</taxon>
        <taxon>Ktedonobacteria</taxon>
        <taxon>Ktedonobacterales</taxon>
        <taxon>Dictyobacteraceae</taxon>
        <taxon>Dictyobacter</taxon>
    </lineage>
</organism>